<dbReference type="EMBL" id="BKCJ010292946">
    <property type="protein sequence ID" value="GEZ55251.1"/>
    <property type="molecule type" value="Genomic_DNA"/>
</dbReference>
<dbReference type="Pfam" id="PF03478">
    <property type="entry name" value="Beta-prop_KIB1-4"/>
    <property type="match status" value="2"/>
</dbReference>
<feature type="domain" description="KIB1-4 beta-propeller" evidence="2">
    <location>
        <begin position="250"/>
        <end position="322"/>
    </location>
</feature>
<feature type="domain" description="KIB1-4 beta-propeller" evidence="2">
    <location>
        <begin position="66"/>
        <end position="120"/>
    </location>
</feature>
<dbReference type="InterPro" id="IPR001810">
    <property type="entry name" value="F-box_dom"/>
</dbReference>
<sequence>MLPELLNMIARRIFYEDYFSFAGVCKSWRSAVVHDDHTNGPPSRFPSLLLAEKKKDGREFGELFNDSNKSIRKIRLPESYGKVCRSSCGWLITVGCDHATQLLYPLSRETINLPEINIFPEFMVNLRWKESIKSKWTTVGCSSLTCDITYYNKKVYTFDKVYRIRACDVHGDDPTTLVDVSSLTTNLYDHYMQGLTWGAHIVGLDVGHKRRLLVLDDLMAQDCLWVSGPLESLELLEWHEGIRKLLIVTNYPSSLKVPLVVVLWGCFNKMGFCRPGDNKWTTVGCSDLTCDITYYNGQVYTFDEDYRIQACDVHGNDPTTLVYVSRLTGNLYDHKQGLTGGAYIVGMDKARRKGCWWLSNMES</sequence>
<feature type="domain" description="F-box" evidence="1">
    <location>
        <begin position="3"/>
        <end position="33"/>
    </location>
</feature>
<dbReference type="InterPro" id="IPR050942">
    <property type="entry name" value="F-box_BR-signaling"/>
</dbReference>
<dbReference type="Pfam" id="PF00646">
    <property type="entry name" value="F-box"/>
    <property type="match status" value="1"/>
</dbReference>
<dbReference type="AlphaFoldDB" id="A0A699IF33"/>
<protein>
    <recommendedName>
        <fullName evidence="4">F-box domain-containing protein</fullName>
    </recommendedName>
</protein>
<evidence type="ECO:0000313" key="3">
    <source>
        <dbReference type="EMBL" id="GEZ55251.1"/>
    </source>
</evidence>
<dbReference type="InterPro" id="IPR005174">
    <property type="entry name" value="KIB1-4_b-propeller"/>
</dbReference>
<name>A0A699IF33_TANCI</name>
<proteinExistence type="predicted"/>
<evidence type="ECO:0000259" key="2">
    <source>
        <dbReference type="Pfam" id="PF03478"/>
    </source>
</evidence>
<reference evidence="3" key="1">
    <citation type="journal article" date="2019" name="Sci. Rep.">
        <title>Draft genome of Tanacetum cinerariifolium, the natural source of mosquito coil.</title>
        <authorList>
            <person name="Yamashiro T."/>
            <person name="Shiraishi A."/>
            <person name="Satake H."/>
            <person name="Nakayama K."/>
        </authorList>
    </citation>
    <scope>NUCLEOTIDE SEQUENCE</scope>
</reference>
<organism evidence="3">
    <name type="scientific">Tanacetum cinerariifolium</name>
    <name type="common">Dalmatian daisy</name>
    <name type="synonym">Chrysanthemum cinerariifolium</name>
    <dbReference type="NCBI Taxonomy" id="118510"/>
    <lineage>
        <taxon>Eukaryota</taxon>
        <taxon>Viridiplantae</taxon>
        <taxon>Streptophyta</taxon>
        <taxon>Embryophyta</taxon>
        <taxon>Tracheophyta</taxon>
        <taxon>Spermatophyta</taxon>
        <taxon>Magnoliopsida</taxon>
        <taxon>eudicotyledons</taxon>
        <taxon>Gunneridae</taxon>
        <taxon>Pentapetalae</taxon>
        <taxon>asterids</taxon>
        <taxon>campanulids</taxon>
        <taxon>Asterales</taxon>
        <taxon>Asteraceae</taxon>
        <taxon>Asteroideae</taxon>
        <taxon>Anthemideae</taxon>
        <taxon>Anthemidinae</taxon>
        <taxon>Tanacetum</taxon>
    </lineage>
</organism>
<comment type="caution">
    <text evidence="3">The sequence shown here is derived from an EMBL/GenBank/DDBJ whole genome shotgun (WGS) entry which is preliminary data.</text>
</comment>
<evidence type="ECO:0008006" key="4">
    <source>
        <dbReference type="Google" id="ProtNLM"/>
    </source>
</evidence>
<accession>A0A699IF33</accession>
<dbReference type="PANTHER" id="PTHR44259">
    <property type="entry name" value="OS07G0183000 PROTEIN-RELATED"/>
    <property type="match status" value="1"/>
</dbReference>
<evidence type="ECO:0000259" key="1">
    <source>
        <dbReference type="Pfam" id="PF00646"/>
    </source>
</evidence>
<gene>
    <name evidence="3" type="ORF">Tci_527224</name>
</gene>
<dbReference type="PANTHER" id="PTHR44259:SF108">
    <property type="entry name" value="F-BOX PROTEIN SKIP23-LIKE"/>
    <property type="match status" value="1"/>
</dbReference>